<dbReference type="Proteomes" id="UP001163328">
    <property type="component" value="Chromosome"/>
</dbReference>
<protein>
    <submittedName>
        <fullName evidence="2">Uncharacterized protein</fullName>
    </submittedName>
</protein>
<keyword evidence="1" id="KW-1133">Transmembrane helix</keyword>
<dbReference type="RefSeq" id="WP_264434318.1">
    <property type="nucleotide sequence ID" value="NZ_CP081495.1"/>
</dbReference>
<keyword evidence="1" id="KW-0472">Membrane</keyword>
<proteinExistence type="predicted"/>
<evidence type="ECO:0000313" key="3">
    <source>
        <dbReference type="Proteomes" id="UP001163328"/>
    </source>
</evidence>
<feature type="transmembrane region" description="Helical" evidence="1">
    <location>
        <begin position="7"/>
        <end position="24"/>
    </location>
</feature>
<keyword evidence="3" id="KW-1185">Reference proteome</keyword>
<sequence length="140" mass="15990">MIKGSRPFFIITFLMSFGMAFYIANRAFPIFTSADPYVKQVELQHSKALPFTDDKGSVLEQLIGIEPNTVQLVYKLPSLEAYKVDVDSLTQSLEQQYNVPSKKVHEFITDAPQNLTLEYIFKDKNNTKLVGFSKQYVPTK</sequence>
<reference evidence="2" key="1">
    <citation type="submission" date="2021-08" db="EMBL/GenBank/DDBJ databases">
        <title>Flavobacterium sp. strain CC-SYL302.</title>
        <authorList>
            <person name="Lin S.-Y."/>
            <person name="Lee T.-H."/>
            <person name="Young C.-C."/>
        </authorList>
    </citation>
    <scope>NUCLEOTIDE SEQUENCE</scope>
    <source>
        <strain evidence="2">CC-SYL302</strain>
    </source>
</reference>
<organism evidence="2 3">
    <name type="scientific">Flavobacterium agricola</name>
    <dbReference type="NCBI Taxonomy" id="2870839"/>
    <lineage>
        <taxon>Bacteria</taxon>
        <taxon>Pseudomonadati</taxon>
        <taxon>Bacteroidota</taxon>
        <taxon>Flavobacteriia</taxon>
        <taxon>Flavobacteriales</taxon>
        <taxon>Flavobacteriaceae</taxon>
        <taxon>Flavobacterium</taxon>
    </lineage>
</organism>
<keyword evidence="1" id="KW-0812">Transmembrane</keyword>
<accession>A0ABY6M032</accession>
<evidence type="ECO:0000256" key="1">
    <source>
        <dbReference type="SAM" id="Phobius"/>
    </source>
</evidence>
<gene>
    <name evidence="2" type="ORF">K5I29_02685</name>
</gene>
<evidence type="ECO:0000313" key="2">
    <source>
        <dbReference type="EMBL" id="UYW01844.1"/>
    </source>
</evidence>
<dbReference type="EMBL" id="CP081495">
    <property type="protein sequence ID" value="UYW01844.1"/>
    <property type="molecule type" value="Genomic_DNA"/>
</dbReference>
<name>A0ABY6M032_9FLAO</name>